<reference evidence="5 6" key="1">
    <citation type="submission" date="2016-10" db="EMBL/GenBank/DDBJ databases">
        <authorList>
            <person name="de Groot N.N."/>
        </authorList>
    </citation>
    <scope>NUCLEOTIDE SEQUENCE [LARGE SCALE GENOMIC DNA]</scope>
    <source>
        <strain evidence="5 6">DSM 13305</strain>
    </source>
</reference>
<protein>
    <submittedName>
        <fullName evidence="5">Cell division inhibitor SepF</fullName>
    </submittedName>
</protein>
<dbReference type="PANTHER" id="PTHR35798:SF1">
    <property type="entry name" value="CELL DIVISION PROTEIN SEPF"/>
    <property type="match status" value="1"/>
</dbReference>
<evidence type="ECO:0000313" key="6">
    <source>
        <dbReference type="Proteomes" id="UP000198847"/>
    </source>
</evidence>
<organism evidence="5 6">
    <name type="scientific">Propionispora vibrioides</name>
    <dbReference type="NCBI Taxonomy" id="112903"/>
    <lineage>
        <taxon>Bacteria</taxon>
        <taxon>Bacillati</taxon>
        <taxon>Bacillota</taxon>
        <taxon>Negativicutes</taxon>
        <taxon>Selenomonadales</taxon>
        <taxon>Sporomusaceae</taxon>
        <taxon>Propionispora</taxon>
    </lineage>
</organism>
<evidence type="ECO:0000256" key="1">
    <source>
        <dbReference type="ARBA" id="ARBA00022618"/>
    </source>
</evidence>
<dbReference type="EMBL" id="FODY01000030">
    <property type="protein sequence ID" value="SEP43621.1"/>
    <property type="molecule type" value="Genomic_DNA"/>
</dbReference>
<keyword evidence="6" id="KW-1185">Reference proteome</keyword>
<name>A0A1H8XV23_9FIRM</name>
<dbReference type="InterPro" id="IPR023052">
    <property type="entry name" value="Cell_div_SepF"/>
</dbReference>
<dbReference type="Proteomes" id="UP000198847">
    <property type="component" value="Unassembled WGS sequence"/>
</dbReference>
<keyword evidence="1 5" id="KW-0132">Cell division</keyword>
<dbReference type="OrthoDB" id="9815206at2"/>
<gene>
    <name evidence="5" type="ORF">SAMN04490178_13042</name>
</gene>
<accession>A0A1H8XV23</accession>
<dbReference type="Pfam" id="PF04472">
    <property type="entry name" value="SepF"/>
    <property type="match status" value="1"/>
</dbReference>
<dbReference type="AlphaFoldDB" id="A0A1H8XV23"/>
<proteinExistence type="predicted"/>
<evidence type="ECO:0000256" key="4">
    <source>
        <dbReference type="ARBA" id="ARBA00044936"/>
    </source>
</evidence>
<dbReference type="GO" id="GO:0000917">
    <property type="term" value="P:division septum assembly"/>
    <property type="evidence" value="ECO:0007669"/>
    <property type="project" value="UniProtKB-KW"/>
</dbReference>
<dbReference type="PANTHER" id="PTHR35798">
    <property type="entry name" value="CELL DIVISION PROTEIN SEPF"/>
    <property type="match status" value="1"/>
</dbReference>
<keyword evidence="2" id="KW-0717">Septation</keyword>
<dbReference type="RefSeq" id="WP_091751164.1">
    <property type="nucleotide sequence ID" value="NZ_FODY01000030.1"/>
</dbReference>
<dbReference type="InterPro" id="IPR038594">
    <property type="entry name" value="SepF-like_sf"/>
</dbReference>
<evidence type="ECO:0000256" key="2">
    <source>
        <dbReference type="ARBA" id="ARBA00023210"/>
    </source>
</evidence>
<evidence type="ECO:0000313" key="5">
    <source>
        <dbReference type="EMBL" id="SEP43621.1"/>
    </source>
</evidence>
<keyword evidence="3" id="KW-0131">Cell cycle</keyword>
<evidence type="ECO:0000256" key="3">
    <source>
        <dbReference type="ARBA" id="ARBA00023306"/>
    </source>
</evidence>
<dbReference type="STRING" id="112903.SAMN04490178_13042"/>
<dbReference type="Gene3D" id="3.30.110.150">
    <property type="entry name" value="SepF-like protein"/>
    <property type="match status" value="1"/>
</dbReference>
<sequence>MAHSLIDKITNFLMPVDEFQQPEESTPAGNKVEFTVHSPAELKVLVTIPRQYQDALVCADRLKANHAVIVNLQLLDAKLQQSISDFLNGVCYVTGGSVEKVSDFILIYVPAKVGVSKELYAYSVPTYIKARNDKVFNL</sequence>
<dbReference type="InterPro" id="IPR007561">
    <property type="entry name" value="Cell_div_SepF/SepF-rel"/>
</dbReference>
<comment type="function">
    <text evidence="4">Cell division protein that is part of the divisome complex and is recruited early to the Z-ring. Probably stimulates Z-ring formation, perhaps through the cross-linking of FtsZ protofilaments. Its function overlaps with FtsA.</text>
</comment>